<dbReference type="EMBL" id="BPLQ01013219">
    <property type="protein sequence ID" value="GIY70702.1"/>
    <property type="molecule type" value="Genomic_DNA"/>
</dbReference>
<proteinExistence type="predicted"/>
<gene>
    <name evidence="2" type="ORF">CDAR_620271</name>
</gene>
<protein>
    <submittedName>
        <fullName evidence="2">Uncharacterized protein</fullName>
    </submittedName>
</protein>
<reference evidence="2 3" key="1">
    <citation type="submission" date="2021-06" db="EMBL/GenBank/DDBJ databases">
        <title>Caerostris darwini draft genome.</title>
        <authorList>
            <person name="Kono N."/>
            <person name="Arakawa K."/>
        </authorList>
    </citation>
    <scope>NUCLEOTIDE SEQUENCE [LARGE SCALE GENOMIC DNA]</scope>
</reference>
<feature type="compositionally biased region" description="Basic and acidic residues" evidence="1">
    <location>
        <begin position="85"/>
        <end position="98"/>
    </location>
</feature>
<accession>A0AAV4VK44</accession>
<sequence>MRSRNVFWYSDPEFPKMGFRGTSSIKEVPNNIGGQYYRDGRRCISFFSELGVEGCSGRGCFATLCKKGVLIPIRITRQGGGGGGDRVELSGTHEERKKNYPVGE</sequence>
<keyword evidence="3" id="KW-1185">Reference proteome</keyword>
<comment type="caution">
    <text evidence="2">The sequence shown here is derived from an EMBL/GenBank/DDBJ whole genome shotgun (WGS) entry which is preliminary data.</text>
</comment>
<dbReference type="AlphaFoldDB" id="A0AAV4VK44"/>
<dbReference type="Proteomes" id="UP001054837">
    <property type="component" value="Unassembled WGS sequence"/>
</dbReference>
<evidence type="ECO:0000256" key="1">
    <source>
        <dbReference type="SAM" id="MobiDB-lite"/>
    </source>
</evidence>
<name>A0AAV4VK44_9ARAC</name>
<feature type="region of interest" description="Disordered" evidence="1">
    <location>
        <begin position="78"/>
        <end position="104"/>
    </location>
</feature>
<evidence type="ECO:0000313" key="3">
    <source>
        <dbReference type="Proteomes" id="UP001054837"/>
    </source>
</evidence>
<evidence type="ECO:0000313" key="2">
    <source>
        <dbReference type="EMBL" id="GIY70702.1"/>
    </source>
</evidence>
<organism evidence="2 3">
    <name type="scientific">Caerostris darwini</name>
    <dbReference type="NCBI Taxonomy" id="1538125"/>
    <lineage>
        <taxon>Eukaryota</taxon>
        <taxon>Metazoa</taxon>
        <taxon>Ecdysozoa</taxon>
        <taxon>Arthropoda</taxon>
        <taxon>Chelicerata</taxon>
        <taxon>Arachnida</taxon>
        <taxon>Araneae</taxon>
        <taxon>Araneomorphae</taxon>
        <taxon>Entelegynae</taxon>
        <taxon>Araneoidea</taxon>
        <taxon>Araneidae</taxon>
        <taxon>Caerostris</taxon>
    </lineage>
</organism>